<dbReference type="STRING" id="667014.Thein_1781"/>
<proteinExistence type="predicted"/>
<dbReference type="AlphaFoldDB" id="F8ABN6"/>
<dbReference type="KEGG" id="tid:Thein_1781"/>
<dbReference type="Proteomes" id="UP000006793">
    <property type="component" value="Chromosome"/>
</dbReference>
<dbReference type="Pfam" id="PF02754">
    <property type="entry name" value="CCG"/>
    <property type="match status" value="2"/>
</dbReference>
<dbReference type="InParanoid" id="F8ABN6"/>
<feature type="domain" description="Cysteine-rich" evidence="2">
    <location>
        <begin position="149"/>
        <end position="243"/>
    </location>
</feature>
<keyword evidence="4" id="KW-1185">Reference proteome</keyword>
<dbReference type="EC" id="1.8.98.1" evidence="3"/>
<evidence type="ECO:0000256" key="1">
    <source>
        <dbReference type="ARBA" id="ARBA00023002"/>
    </source>
</evidence>
<protein>
    <submittedName>
        <fullName evidence="3">CoB--CoM heterodisulfide reductase</fullName>
        <ecNumber evidence="3">1.8.98.1</ecNumber>
    </submittedName>
</protein>
<feature type="domain" description="Cysteine-rich" evidence="2">
    <location>
        <begin position="6"/>
        <end position="86"/>
    </location>
</feature>
<dbReference type="HOGENOM" id="CLU_052147_1_0_0"/>
<dbReference type="PANTHER" id="PTHR42947:SF1">
    <property type="entry name" value="COB--COM HETERODISULFIDE REDUCTASE SUBUNIT B 1"/>
    <property type="match status" value="1"/>
</dbReference>
<sequence length="306" mass="34233">MKTMGLFLGCNIPFKLPDIEQSLRKTLPELGIDLVDLEGASCCPSWGTLPSFDLPTWLAVSARNITLAEAKGVDIVTGCNSCFGILAETKHMVEHDEEYRKAVQEKLALINREYKGTSNVYHVLHALYKFVGPEAINQKIKYTLSQLTIAVQIGCHATWPSKIMAVKEPNPFFPSILKELCEALEAEVPHYSRLEACCGMGGMRSTNMEKSLGLLKEKLISIKEEIDADMIVVGCSSCYLQMDGGQKILRDRGEIDFEIPVFYYTQLLALCMGFDPKQVAAIHEIPREEIIARIQSEERLKEKQEG</sequence>
<name>F8ABN6_THEID</name>
<keyword evidence="1 3" id="KW-0560">Oxidoreductase</keyword>
<dbReference type="EMBL" id="CP002683">
    <property type="protein sequence ID" value="AEH45637.1"/>
    <property type="molecule type" value="Genomic_DNA"/>
</dbReference>
<reference evidence="3 4" key="2">
    <citation type="journal article" date="2012" name="Stand. Genomic Sci.">
        <title>Complete genome sequence of the thermophilic sulfate-reducing ocean bacterium Thermodesulfatator indicus type strain (CIR29812(T)).</title>
        <authorList>
            <person name="Anderson I."/>
            <person name="Saunders E."/>
            <person name="Lapidus A."/>
            <person name="Nolan M."/>
            <person name="Lucas S."/>
            <person name="Tice H."/>
            <person name="Del Rio T.G."/>
            <person name="Cheng J.F."/>
            <person name="Han C."/>
            <person name="Tapia R."/>
            <person name="Goodwin L.A."/>
            <person name="Pitluck S."/>
            <person name="Liolios K."/>
            <person name="Mavromatis K."/>
            <person name="Pagani I."/>
            <person name="Ivanova N."/>
            <person name="Mikhailova N."/>
            <person name="Pati A."/>
            <person name="Chen A."/>
            <person name="Palaniappan K."/>
            <person name="Land M."/>
            <person name="Hauser L."/>
            <person name="Jeffries C.D."/>
            <person name="Chang Y.J."/>
            <person name="Brambilla E.M."/>
            <person name="Rohde M."/>
            <person name="Spring S."/>
            <person name="Goker M."/>
            <person name="Detter J.C."/>
            <person name="Woyke T."/>
            <person name="Bristow J."/>
            <person name="Eisen J.A."/>
            <person name="Markowitz V."/>
            <person name="Hugenholtz P."/>
            <person name="Kyrpides N.C."/>
            <person name="Klenk H.P."/>
        </authorList>
    </citation>
    <scope>NUCLEOTIDE SEQUENCE [LARGE SCALE GENOMIC DNA]</scope>
    <source>
        <strain evidence="4">DSM 15286 / JCM 11887 / CIR29812</strain>
    </source>
</reference>
<dbReference type="PaxDb" id="667014-Thein_1781"/>
<dbReference type="InterPro" id="IPR051278">
    <property type="entry name" value="HdrB/HdrD_reductase"/>
</dbReference>
<evidence type="ECO:0000313" key="3">
    <source>
        <dbReference type="EMBL" id="AEH45637.1"/>
    </source>
</evidence>
<dbReference type="PATRIC" id="fig|667014.3.peg.1830"/>
<evidence type="ECO:0000313" key="4">
    <source>
        <dbReference type="Proteomes" id="UP000006793"/>
    </source>
</evidence>
<dbReference type="GO" id="GO:0051912">
    <property type="term" value="F:CoB--CoM heterodisulfide reductase activity"/>
    <property type="evidence" value="ECO:0007669"/>
    <property type="project" value="UniProtKB-EC"/>
</dbReference>
<dbReference type="InterPro" id="IPR004017">
    <property type="entry name" value="Cys_rich_dom"/>
</dbReference>
<dbReference type="RefSeq" id="WP_013908376.1">
    <property type="nucleotide sequence ID" value="NC_015681.1"/>
</dbReference>
<dbReference type="OrthoDB" id="9777685at2"/>
<dbReference type="PANTHER" id="PTHR42947">
    <property type="entry name" value="COB--COM HETERODISULFIDE REDUCTASE SUBUNIT B 1"/>
    <property type="match status" value="1"/>
</dbReference>
<dbReference type="eggNOG" id="COG2048">
    <property type="taxonomic scope" value="Bacteria"/>
</dbReference>
<organism evidence="3 4">
    <name type="scientific">Thermodesulfatator indicus (strain DSM 15286 / JCM 11887 / CIR29812)</name>
    <dbReference type="NCBI Taxonomy" id="667014"/>
    <lineage>
        <taxon>Bacteria</taxon>
        <taxon>Pseudomonadati</taxon>
        <taxon>Thermodesulfobacteriota</taxon>
        <taxon>Thermodesulfobacteria</taxon>
        <taxon>Thermodesulfobacteriales</taxon>
        <taxon>Thermodesulfatatoraceae</taxon>
        <taxon>Thermodesulfatator</taxon>
    </lineage>
</organism>
<reference evidence="4" key="1">
    <citation type="submission" date="2011-04" db="EMBL/GenBank/DDBJ databases">
        <title>The complete genome of Thermodesulfatator indicus DSM 15286.</title>
        <authorList>
            <person name="Lucas S."/>
            <person name="Copeland A."/>
            <person name="Lapidus A."/>
            <person name="Bruce D."/>
            <person name="Goodwin L."/>
            <person name="Pitluck S."/>
            <person name="Peters L."/>
            <person name="Kyrpides N."/>
            <person name="Mavromatis K."/>
            <person name="Pagani I."/>
            <person name="Ivanova N."/>
            <person name="Saunders L."/>
            <person name="Detter J.C."/>
            <person name="Tapia R."/>
            <person name="Han C."/>
            <person name="Land M."/>
            <person name="Hauser L."/>
            <person name="Markowitz V."/>
            <person name="Cheng J.-F."/>
            <person name="Hugenholtz P."/>
            <person name="Woyke T."/>
            <person name="Wu D."/>
            <person name="Spring S."/>
            <person name="Schroeder M."/>
            <person name="Brambilla E."/>
            <person name="Klenk H.-P."/>
            <person name="Eisen J.A."/>
        </authorList>
    </citation>
    <scope>NUCLEOTIDE SEQUENCE [LARGE SCALE GENOMIC DNA]</scope>
    <source>
        <strain evidence="4">DSM 15286 / JCM 11887 / CIR29812</strain>
    </source>
</reference>
<dbReference type="Gene3D" id="1.20.1050.140">
    <property type="match status" value="1"/>
</dbReference>
<evidence type="ECO:0000259" key="2">
    <source>
        <dbReference type="Pfam" id="PF02754"/>
    </source>
</evidence>
<gene>
    <name evidence="3" type="ordered locus">Thein_1781</name>
</gene>
<accession>F8ABN6</accession>